<proteinExistence type="predicted"/>
<evidence type="ECO:0000313" key="1">
    <source>
        <dbReference type="EMBL" id="NHZ35164.1"/>
    </source>
</evidence>
<protein>
    <submittedName>
        <fullName evidence="1">Uncharacterized protein</fullName>
    </submittedName>
</protein>
<dbReference type="RefSeq" id="WP_167226217.1">
    <property type="nucleotide sequence ID" value="NZ_VUYU01000010.1"/>
</dbReference>
<comment type="caution">
    <text evidence="1">The sequence shown here is derived from an EMBL/GenBank/DDBJ whole genome shotgun (WGS) entry which is preliminary data.</text>
</comment>
<evidence type="ECO:0000313" key="2">
    <source>
        <dbReference type="Proteomes" id="UP000785613"/>
    </source>
</evidence>
<sequence>MRHELYFLIEPTETARRDFPLRANPDVATKLLDYLLTSRAHYNSYLWGEKECALAVKLLHLARMREYDGVSESESAIRILGSDRISVEVFDKWWTIRCLWMEEGPSEQMHDFLVALVDSVDPTGNDAVDEWVQELPKPRQSRQLGSDD</sequence>
<accession>A0ABX0LUT8</accession>
<dbReference type="EMBL" id="VUYU01000010">
    <property type="protein sequence ID" value="NHZ35164.1"/>
    <property type="molecule type" value="Genomic_DNA"/>
</dbReference>
<keyword evidence="2" id="KW-1185">Reference proteome</keyword>
<organism evidence="1 2">
    <name type="scientific">Massilia rubra</name>
    <dbReference type="NCBI Taxonomy" id="2607910"/>
    <lineage>
        <taxon>Bacteria</taxon>
        <taxon>Pseudomonadati</taxon>
        <taxon>Pseudomonadota</taxon>
        <taxon>Betaproteobacteria</taxon>
        <taxon>Burkholderiales</taxon>
        <taxon>Oxalobacteraceae</taxon>
        <taxon>Telluria group</taxon>
        <taxon>Massilia</taxon>
    </lineage>
</organism>
<dbReference type="Proteomes" id="UP000785613">
    <property type="component" value="Unassembled WGS sequence"/>
</dbReference>
<name>A0ABX0LUT8_9BURK</name>
<gene>
    <name evidence="1" type="ORF">F0185_16445</name>
</gene>
<reference evidence="1 2" key="1">
    <citation type="submission" date="2019-09" db="EMBL/GenBank/DDBJ databases">
        <title>Taxonomy of Antarctic Massilia spp.: description of Massilia rubra sp. nov., Massilia aquatica sp. nov., Massilia mucilaginosa sp. nov., Massilia frigida sp. nov. isolated from streams, lakes and regoliths.</title>
        <authorList>
            <person name="Holochova P."/>
            <person name="Sedlacek I."/>
            <person name="Kralova S."/>
            <person name="Maslanova I."/>
            <person name="Busse H.-J."/>
            <person name="Stankova E."/>
            <person name="Vrbovska V."/>
            <person name="Kovarovic V."/>
            <person name="Bartak M."/>
            <person name="Svec P."/>
            <person name="Pantucek R."/>
        </authorList>
    </citation>
    <scope>NUCLEOTIDE SEQUENCE [LARGE SCALE GENOMIC DNA]</scope>
    <source>
        <strain evidence="1 2">CCM 8692</strain>
    </source>
</reference>